<dbReference type="Gene3D" id="1.20.120.520">
    <property type="entry name" value="nmb1532 protein domain like"/>
    <property type="match status" value="1"/>
</dbReference>
<dbReference type="PANTHER" id="PTHR35585:SF1">
    <property type="entry name" value="HHE DOMAIN PROTEIN (AFU_ORTHOLOGUE AFUA_4G00730)"/>
    <property type="match status" value="1"/>
</dbReference>
<feature type="region of interest" description="Disordered" evidence="2">
    <location>
        <begin position="137"/>
        <end position="189"/>
    </location>
</feature>
<dbReference type="EMBL" id="BNAV01000001">
    <property type="protein sequence ID" value="GHF32408.1"/>
    <property type="molecule type" value="Genomic_DNA"/>
</dbReference>
<evidence type="ECO:0000313" key="5">
    <source>
        <dbReference type="Proteomes" id="UP000658656"/>
    </source>
</evidence>
<reference evidence="4" key="2">
    <citation type="submission" date="2020-09" db="EMBL/GenBank/DDBJ databases">
        <authorList>
            <person name="Sun Q."/>
            <person name="Zhou Y."/>
        </authorList>
    </citation>
    <scope>NUCLEOTIDE SEQUENCE</scope>
    <source>
        <strain evidence="4">CGMCC 4.7679</strain>
    </source>
</reference>
<dbReference type="Pfam" id="PF01814">
    <property type="entry name" value="Hemerythrin"/>
    <property type="match status" value="1"/>
</dbReference>
<name>A0A8H9IMM5_9PSEU</name>
<sequence>MDAIDLLRTDHEKVLAMLDRLEAAPTAAQGADPGLLRARKQLVTEIVIAESRHESIEEQYFWPLVRAEVPEGDRLAATAVDQEAAAKYLLDALDKAEPDQSDFDEMVRRLLREGRKHIAYEQDEVWPEVRAAVSSRQLDEVGTRMMEAKEKAPTRPHPGTPSSPGVQKTMGPAAGLADRIRDSLTDRGE</sequence>
<accession>A0A8H9IMM5</accession>
<gene>
    <name evidence="4" type="ORF">GCM10017566_01180</name>
</gene>
<evidence type="ECO:0000259" key="3">
    <source>
        <dbReference type="Pfam" id="PF01814"/>
    </source>
</evidence>
<reference evidence="4" key="1">
    <citation type="journal article" date="2014" name="Int. J. Syst. Evol. Microbiol.">
        <title>Complete genome sequence of Corynebacterium casei LMG S-19264T (=DSM 44701T), isolated from a smear-ripened cheese.</title>
        <authorList>
            <consortium name="US DOE Joint Genome Institute (JGI-PGF)"/>
            <person name="Walter F."/>
            <person name="Albersmeier A."/>
            <person name="Kalinowski J."/>
            <person name="Ruckert C."/>
        </authorList>
    </citation>
    <scope>NUCLEOTIDE SEQUENCE</scope>
    <source>
        <strain evidence="4">CGMCC 4.7679</strain>
    </source>
</reference>
<proteinExistence type="predicted"/>
<dbReference type="CDD" id="cd12108">
    <property type="entry name" value="Hr-like"/>
    <property type="match status" value="1"/>
</dbReference>
<keyword evidence="5" id="KW-1185">Reference proteome</keyword>
<feature type="compositionally biased region" description="Basic and acidic residues" evidence="2">
    <location>
        <begin position="178"/>
        <end position="189"/>
    </location>
</feature>
<organism evidence="4 5">
    <name type="scientific">Amycolatopsis bartoniae</name>
    <dbReference type="NCBI Taxonomy" id="941986"/>
    <lineage>
        <taxon>Bacteria</taxon>
        <taxon>Bacillati</taxon>
        <taxon>Actinomycetota</taxon>
        <taxon>Actinomycetes</taxon>
        <taxon>Pseudonocardiales</taxon>
        <taxon>Pseudonocardiaceae</taxon>
        <taxon>Amycolatopsis</taxon>
    </lineage>
</organism>
<dbReference type="RefSeq" id="WP_145933586.1">
    <property type="nucleotide sequence ID" value="NZ_BNAV01000001.1"/>
</dbReference>
<feature type="domain" description="Hemerythrin-like" evidence="3">
    <location>
        <begin position="3"/>
        <end position="127"/>
    </location>
</feature>
<dbReference type="InterPro" id="IPR012312">
    <property type="entry name" value="Hemerythrin-like"/>
</dbReference>
<comment type="caution">
    <text evidence="4">The sequence shown here is derived from an EMBL/GenBank/DDBJ whole genome shotgun (WGS) entry which is preliminary data.</text>
</comment>
<keyword evidence="1" id="KW-0175">Coiled coil</keyword>
<evidence type="ECO:0000256" key="2">
    <source>
        <dbReference type="SAM" id="MobiDB-lite"/>
    </source>
</evidence>
<protein>
    <submittedName>
        <fullName evidence="4">Hemerythrin</fullName>
    </submittedName>
</protein>
<evidence type="ECO:0000256" key="1">
    <source>
        <dbReference type="SAM" id="Coils"/>
    </source>
</evidence>
<feature type="compositionally biased region" description="Basic and acidic residues" evidence="2">
    <location>
        <begin position="137"/>
        <end position="153"/>
    </location>
</feature>
<evidence type="ECO:0000313" key="4">
    <source>
        <dbReference type="EMBL" id="GHF32408.1"/>
    </source>
</evidence>
<dbReference type="AlphaFoldDB" id="A0A8H9IMM5"/>
<dbReference type="Proteomes" id="UP000658656">
    <property type="component" value="Unassembled WGS sequence"/>
</dbReference>
<dbReference type="OrthoDB" id="9793637at2"/>
<dbReference type="PANTHER" id="PTHR35585">
    <property type="entry name" value="HHE DOMAIN PROTEIN (AFU_ORTHOLOGUE AFUA_4G00730)"/>
    <property type="match status" value="1"/>
</dbReference>
<feature type="coiled-coil region" evidence="1">
    <location>
        <begin position="4"/>
        <end position="59"/>
    </location>
</feature>